<dbReference type="GO" id="GO:0006203">
    <property type="term" value="P:dGTP catabolic process"/>
    <property type="evidence" value="ECO:0007669"/>
    <property type="project" value="TreeGrafter"/>
</dbReference>
<accession>A0A326U4V2</accession>
<name>A0A326U4V2_THEHA</name>
<evidence type="ECO:0000313" key="4">
    <source>
        <dbReference type="EMBL" id="PZW24252.1"/>
    </source>
</evidence>
<evidence type="ECO:0000313" key="5">
    <source>
        <dbReference type="Proteomes" id="UP000248806"/>
    </source>
</evidence>
<dbReference type="OrthoDB" id="9810648at2"/>
<organism evidence="4 5">
    <name type="scientific">Thermosporothrix hazakensis</name>
    <dbReference type="NCBI Taxonomy" id="644383"/>
    <lineage>
        <taxon>Bacteria</taxon>
        <taxon>Bacillati</taxon>
        <taxon>Chloroflexota</taxon>
        <taxon>Ktedonobacteria</taxon>
        <taxon>Ktedonobacterales</taxon>
        <taxon>Thermosporotrichaceae</taxon>
        <taxon>Thermosporothrix</taxon>
    </lineage>
</organism>
<proteinExistence type="predicted"/>
<dbReference type="EMBL" id="QKUF01000022">
    <property type="protein sequence ID" value="PZW24252.1"/>
    <property type="molecule type" value="Genomic_DNA"/>
</dbReference>
<dbReference type="GO" id="GO:0005829">
    <property type="term" value="C:cytosol"/>
    <property type="evidence" value="ECO:0007669"/>
    <property type="project" value="TreeGrafter"/>
</dbReference>
<dbReference type="Gene3D" id="3.90.79.10">
    <property type="entry name" value="Nucleoside Triphosphate Pyrophosphohydrolase"/>
    <property type="match status" value="1"/>
</dbReference>
<dbReference type="AlphaFoldDB" id="A0A326U4V2"/>
<dbReference type="PROSITE" id="PS51462">
    <property type="entry name" value="NUDIX"/>
    <property type="match status" value="1"/>
</dbReference>
<sequence length="167" mass="18556">MAEQSQEKKVLAGVAVLVKNGGRVLLNKRHNVHGAGTWGPIAGHQEFGESFEDCAKRETKEEAGITIDDVAFRVITNDVFEAEQKHYVTVLFDANYVSGELKVGAPEEESDIGWFSWDSLPEPLFLPLQHLLNGETYPSQTTRQKLGEAIEIDTKPSNWETSPTKTD</sequence>
<dbReference type="CDD" id="cd04678">
    <property type="entry name" value="NUDIX_MTH2_Nudt15"/>
    <property type="match status" value="1"/>
</dbReference>
<dbReference type="SUPFAM" id="SSF55811">
    <property type="entry name" value="Nudix"/>
    <property type="match status" value="1"/>
</dbReference>
<protein>
    <submittedName>
        <fullName evidence="4">8-oxo-dGTP diphosphatase</fullName>
    </submittedName>
</protein>
<dbReference type="FunFam" id="3.90.79.10:FF:000060">
    <property type="entry name" value="Nudix hydrolase 1"/>
    <property type="match status" value="1"/>
</dbReference>
<keyword evidence="5" id="KW-1185">Reference proteome</keyword>
<keyword evidence="1" id="KW-0378">Hydrolase</keyword>
<dbReference type="PANTHER" id="PTHR16099:SF5">
    <property type="entry name" value="NUCLEOTIDE TRIPHOSPHATE DIPHOSPHATASE NUDT15"/>
    <property type="match status" value="1"/>
</dbReference>
<gene>
    <name evidence="4" type="ORF">EI42_04701</name>
</gene>
<dbReference type="RefSeq" id="WP_111325008.1">
    <property type="nucleotide sequence ID" value="NZ_BIFX01000001.1"/>
</dbReference>
<comment type="caution">
    <text evidence="4">The sequence shown here is derived from an EMBL/GenBank/DDBJ whole genome shotgun (WGS) entry which is preliminary data.</text>
</comment>
<feature type="compositionally biased region" description="Polar residues" evidence="2">
    <location>
        <begin position="155"/>
        <end position="167"/>
    </location>
</feature>
<feature type="compositionally biased region" description="Basic and acidic residues" evidence="2">
    <location>
        <begin position="145"/>
        <end position="154"/>
    </location>
</feature>
<dbReference type="PANTHER" id="PTHR16099">
    <property type="entry name" value="8-OXO-DGTP DIPHOSPHATES NUDT15"/>
    <property type="match status" value="1"/>
</dbReference>
<feature type="domain" description="Nudix hydrolase" evidence="3">
    <location>
        <begin position="7"/>
        <end position="144"/>
    </location>
</feature>
<evidence type="ECO:0000259" key="3">
    <source>
        <dbReference type="PROSITE" id="PS51462"/>
    </source>
</evidence>
<dbReference type="Proteomes" id="UP000248806">
    <property type="component" value="Unassembled WGS sequence"/>
</dbReference>
<dbReference type="GO" id="GO:0035539">
    <property type="term" value="F:8-oxo-7,8-dihydrodeoxyguanosine triphosphate pyrophosphatase activity"/>
    <property type="evidence" value="ECO:0007669"/>
    <property type="project" value="TreeGrafter"/>
</dbReference>
<dbReference type="PROSITE" id="PS00893">
    <property type="entry name" value="NUDIX_BOX"/>
    <property type="match status" value="1"/>
</dbReference>
<dbReference type="InterPro" id="IPR015797">
    <property type="entry name" value="NUDIX_hydrolase-like_dom_sf"/>
</dbReference>
<reference evidence="4 5" key="1">
    <citation type="submission" date="2018-06" db="EMBL/GenBank/DDBJ databases">
        <title>Genomic Encyclopedia of Archaeal and Bacterial Type Strains, Phase II (KMG-II): from individual species to whole genera.</title>
        <authorList>
            <person name="Goeker M."/>
        </authorList>
    </citation>
    <scope>NUCLEOTIDE SEQUENCE [LARGE SCALE GENOMIC DNA]</scope>
    <source>
        <strain evidence="4 5">ATCC BAA-1881</strain>
    </source>
</reference>
<evidence type="ECO:0000256" key="1">
    <source>
        <dbReference type="ARBA" id="ARBA00022801"/>
    </source>
</evidence>
<dbReference type="Pfam" id="PF00293">
    <property type="entry name" value="NUDIX"/>
    <property type="match status" value="1"/>
</dbReference>
<feature type="region of interest" description="Disordered" evidence="2">
    <location>
        <begin position="143"/>
        <end position="167"/>
    </location>
</feature>
<evidence type="ECO:0000256" key="2">
    <source>
        <dbReference type="SAM" id="MobiDB-lite"/>
    </source>
</evidence>
<dbReference type="InterPro" id="IPR020084">
    <property type="entry name" value="NUDIX_hydrolase_CS"/>
</dbReference>
<dbReference type="InterPro" id="IPR000086">
    <property type="entry name" value="NUDIX_hydrolase_dom"/>
</dbReference>